<comment type="caution">
    <text evidence="2">The sequence shown here is derived from an EMBL/GenBank/DDBJ whole genome shotgun (WGS) entry which is preliminary data.</text>
</comment>
<protein>
    <recommendedName>
        <fullName evidence="4">Sporulation related protein</fullName>
    </recommendedName>
</protein>
<feature type="region of interest" description="Disordered" evidence="1">
    <location>
        <begin position="44"/>
        <end position="63"/>
    </location>
</feature>
<dbReference type="InParanoid" id="A0A3N1G9F5"/>
<sequence length="63" mass="7230">MADERTAWFYNVQTGEVEHGPQSLGRTLMGPYETREEATRALEAAAERTRAWDEEDRREGDDA</sequence>
<gene>
    <name evidence="2" type="ORF">EDC03_3112</name>
</gene>
<evidence type="ECO:0008006" key="4">
    <source>
        <dbReference type="Google" id="ProtNLM"/>
    </source>
</evidence>
<accession>A0A3N1G9F5</accession>
<dbReference type="AlphaFoldDB" id="A0A3N1G9F5"/>
<evidence type="ECO:0000313" key="3">
    <source>
        <dbReference type="Proteomes" id="UP000276232"/>
    </source>
</evidence>
<name>A0A3N1G9F5_9ACTN</name>
<organism evidence="2 3">
    <name type="scientific">Pseudokineococcus lusitanus</name>
    <dbReference type="NCBI Taxonomy" id="763993"/>
    <lineage>
        <taxon>Bacteria</taxon>
        <taxon>Bacillati</taxon>
        <taxon>Actinomycetota</taxon>
        <taxon>Actinomycetes</taxon>
        <taxon>Kineosporiales</taxon>
        <taxon>Kineosporiaceae</taxon>
        <taxon>Pseudokineococcus</taxon>
    </lineage>
</organism>
<dbReference type="OrthoDB" id="3268477at2"/>
<keyword evidence="3" id="KW-1185">Reference proteome</keyword>
<evidence type="ECO:0000256" key="1">
    <source>
        <dbReference type="SAM" id="MobiDB-lite"/>
    </source>
</evidence>
<reference evidence="2 3" key="1">
    <citation type="journal article" date="2015" name="Stand. Genomic Sci.">
        <title>Genomic Encyclopedia of Bacterial and Archaeal Type Strains, Phase III: the genomes of soil and plant-associated and newly described type strains.</title>
        <authorList>
            <person name="Whitman W.B."/>
            <person name="Woyke T."/>
            <person name="Klenk H.P."/>
            <person name="Zhou Y."/>
            <person name="Lilburn T.G."/>
            <person name="Beck B.J."/>
            <person name="De Vos P."/>
            <person name="Vandamme P."/>
            <person name="Eisen J.A."/>
            <person name="Garrity G."/>
            <person name="Hugenholtz P."/>
            <person name="Kyrpides N.C."/>
        </authorList>
    </citation>
    <scope>NUCLEOTIDE SEQUENCE [LARGE SCALE GENOMIC DNA]</scope>
    <source>
        <strain evidence="2 3">CECT 7306</strain>
    </source>
</reference>
<proteinExistence type="predicted"/>
<dbReference type="RefSeq" id="WP_123381175.1">
    <property type="nucleotide sequence ID" value="NZ_RJKN01000009.1"/>
</dbReference>
<evidence type="ECO:0000313" key="2">
    <source>
        <dbReference type="EMBL" id="ROP26875.1"/>
    </source>
</evidence>
<dbReference type="EMBL" id="RJKN01000009">
    <property type="protein sequence ID" value="ROP26875.1"/>
    <property type="molecule type" value="Genomic_DNA"/>
</dbReference>
<dbReference type="Proteomes" id="UP000276232">
    <property type="component" value="Unassembled WGS sequence"/>
</dbReference>